<evidence type="ECO:0000259" key="1">
    <source>
        <dbReference type="Pfam" id="PF05233"/>
    </source>
</evidence>
<dbReference type="Pfam" id="PF05233">
    <property type="entry name" value="PHB_acc"/>
    <property type="match status" value="1"/>
</dbReference>
<feature type="domain" description="PHA accumulation regulator DNA-binding N-terminal" evidence="2">
    <location>
        <begin position="3"/>
        <end position="62"/>
    </location>
</feature>
<evidence type="ECO:0000313" key="4">
    <source>
        <dbReference type="Proteomes" id="UP000243053"/>
    </source>
</evidence>
<dbReference type="Pfam" id="PF07879">
    <property type="entry name" value="PHB_acc_N"/>
    <property type="match status" value="1"/>
</dbReference>
<dbReference type="GO" id="GO:0006355">
    <property type="term" value="P:regulation of DNA-templated transcription"/>
    <property type="evidence" value="ECO:0007669"/>
    <property type="project" value="InterPro"/>
</dbReference>
<dbReference type="NCBIfam" id="TIGR01848">
    <property type="entry name" value="PHA_reg_PhaR"/>
    <property type="match status" value="1"/>
</dbReference>
<dbReference type="InterPro" id="IPR010134">
    <property type="entry name" value="PHA_reg_PhaR"/>
</dbReference>
<name>A0A1Y5E2U1_COLPS</name>
<dbReference type="InterPro" id="IPR012909">
    <property type="entry name" value="PHA_DNA-bd_N"/>
</dbReference>
<evidence type="ECO:0000313" key="3">
    <source>
        <dbReference type="EMBL" id="OUR75504.1"/>
    </source>
</evidence>
<feature type="domain" description="PHB accumulation regulatory" evidence="1">
    <location>
        <begin position="68"/>
        <end position="105"/>
    </location>
</feature>
<proteinExistence type="predicted"/>
<dbReference type="EMBL" id="MAAF01000110">
    <property type="protein sequence ID" value="OUR75504.1"/>
    <property type="molecule type" value="Genomic_DNA"/>
</dbReference>
<comment type="caution">
    <text evidence="3">The sequence shown here is derived from an EMBL/GenBank/DDBJ whole genome shotgun (WGS) entry which is preliminary data.</text>
</comment>
<organism evidence="3 4">
    <name type="scientific">Colwellia psychrerythraea</name>
    <name type="common">Vibrio psychroerythus</name>
    <dbReference type="NCBI Taxonomy" id="28229"/>
    <lineage>
        <taxon>Bacteria</taxon>
        <taxon>Pseudomonadati</taxon>
        <taxon>Pseudomonadota</taxon>
        <taxon>Gammaproteobacteria</taxon>
        <taxon>Alteromonadales</taxon>
        <taxon>Colwelliaceae</taxon>
        <taxon>Colwellia</taxon>
    </lineage>
</organism>
<dbReference type="Proteomes" id="UP000243053">
    <property type="component" value="Unassembled WGS sequence"/>
</dbReference>
<reference evidence="4" key="1">
    <citation type="journal article" date="2017" name="Proc. Natl. Acad. Sci. U.S.A.">
        <title>Simulation of Deepwater Horizon oil plume reveals substrate specialization within a complex community of hydrocarbon degraders.</title>
        <authorList>
            <person name="Hu P."/>
            <person name="Dubinsky E.A."/>
            <person name="Probst A.J."/>
            <person name="Wang J."/>
            <person name="Sieber C.M.K."/>
            <person name="Tom L.M."/>
            <person name="Gardinali P."/>
            <person name="Banfield J.F."/>
            <person name="Atlas R.M."/>
            <person name="Andersen G.L."/>
        </authorList>
    </citation>
    <scope>NUCLEOTIDE SEQUENCE [LARGE SCALE GENOMIC DNA]</scope>
</reference>
<protein>
    <submittedName>
        <fullName evidence="3">Polyhydroxyalkanoate synthesis repressor PhaR</fullName>
    </submittedName>
</protein>
<evidence type="ECO:0000259" key="2">
    <source>
        <dbReference type="Pfam" id="PF07879"/>
    </source>
</evidence>
<accession>A0A1Y5E2U1</accession>
<gene>
    <name evidence="3" type="ORF">A9Q75_17785</name>
</gene>
<dbReference type="InterPro" id="IPR007897">
    <property type="entry name" value="PHB_accumulat"/>
</dbReference>
<dbReference type="AlphaFoldDB" id="A0A1Y5E2U1"/>
<sequence>MITIKRYPNRRLYDTTKSHYVNLDYIRELVIANEEFKIVDSKTNEDKTRSILIQIISEEETSEKQSLLTNTLLKRLICFYGNDNQDYLQQFLEQSLSAFIEHQDDILKLSSDINKNSPFGLFSSIVEQNMSMWTKFQKPTDKK</sequence>